<keyword evidence="2 4" id="KW-0863">Zinc-finger</keyword>
<feature type="region of interest" description="Disordered" evidence="5">
    <location>
        <begin position="308"/>
        <end position="395"/>
    </location>
</feature>
<dbReference type="RefSeq" id="XP_060280862.1">
    <property type="nucleotide sequence ID" value="XM_060431793.1"/>
</dbReference>
<feature type="domain" description="RING-type" evidence="6">
    <location>
        <begin position="192"/>
        <end position="240"/>
    </location>
</feature>
<evidence type="ECO:0000256" key="3">
    <source>
        <dbReference type="ARBA" id="ARBA00022833"/>
    </source>
</evidence>
<feature type="compositionally biased region" description="Low complexity" evidence="5">
    <location>
        <begin position="65"/>
        <end position="75"/>
    </location>
</feature>
<feature type="compositionally biased region" description="Basic and acidic residues" evidence="5">
    <location>
        <begin position="321"/>
        <end position="336"/>
    </location>
</feature>
<feature type="compositionally biased region" description="Low complexity" evidence="5">
    <location>
        <begin position="350"/>
        <end position="368"/>
    </location>
</feature>
<dbReference type="GO" id="GO:0008270">
    <property type="term" value="F:zinc ion binding"/>
    <property type="evidence" value="ECO:0007669"/>
    <property type="project" value="UniProtKB-KW"/>
</dbReference>
<feature type="region of interest" description="Disordered" evidence="5">
    <location>
        <begin position="1"/>
        <end position="116"/>
    </location>
</feature>
<gene>
    <name evidence="7" type="ORF">QBC33DRAFT_594728</name>
</gene>
<organism evidence="7 8">
    <name type="scientific">Phialemonium atrogriseum</name>
    <dbReference type="NCBI Taxonomy" id="1093897"/>
    <lineage>
        <taxon>Eukaryota</taxon>
        <taxon>Fungi</taxon>
        <taxon>Dikarya</taxon>
        <taxon>Ascomycota</taxon>
        <taxon>Pezizomycotina</taxon>
        <taxon>Sordariomycetes</taxon>
        <taxon>Sordariomycetidae</taxon>
        <taxon>Cephalothecales</taxon>
        <taxon>Cephalothecaceae</taxon>
        <taxon>Phialemonium</taxon>
    </lineage>
</organism>
<keyword evidence="3" id="KW-0862">Zinc</keyword>
<keyword evidence="1" id="KW-0479">Metal-binding</keyword>
<dbReference type="Pfam" id="PF13639">
    <property type="entry name" value="zf-RING_2"/>
    <property type="match status" value="1"/>
</dbReference>
<evidence type="ECO:0000259" key="6">
    <source>
        <dbReference type="PROSITE" id="PS50089"/>
    </source>
</evidence>
<protein>
    <recommendedName>
        <fullName evidence="6">RING-type domain-containing protein</fullName>
    </recommendedName>
</protein>
<reference evidence="7" key="1">
    <citation type="submission" date="2023-06" db="EMBL/GenBank/DDBJ databases">
        <title>Genome-scale phylogeny and comparative genomics of the fungal order Sordariales.</title>
        <authorList>
            <consortium name="Lawrence Berkeley National Laboratory"/>
            <person name="Hensen N."/>
            <person name="Bonometti L."/>
            <person name="Westerberg I."/>
            <person name="Brannstrom I.O."/>
            <person name="Guillou S."/>
            <person name="Cros-Aarteil S."/>
            <person name="Calhoun S."/>
            <person name="Haridas S."/>
            <person name="Kuo A."/>
            <person name="Mondo S."/>
            <person name="Pangilinan J."/>
            <person name="Riley R."/>
            <person name="Labutti K."/>
            <person name="Andreopoulos B."/>
            <person name="Lipzen A."/>
            <person name="Chen C."/>
            <person name="Yanf M."/>
            <person name="Daum C."/>
            <person name="Ng V."/>
            <person name="Clum A."/>
            <person name="Steindorff A."/>
            <person name="Ohm R."/>
            <person name="Martin F."/>
            <person name="Silar P."/>
            <person name="Natvig D."/>
            <person name="Lalanne C."/>
            <person name="Gautier V."/>
            <person name="Ament-Velasquez S.L."/>
            <person name="Kruys A."/>
            <person name="Hutchinson M.I."/>
            <person name="Powell A.J."/>
            <person name="Barry K."/>
            <person name="Miller A.N."/>
            <person name="Grigoriev I.V."/>
            <person name="Debuchy R."/>
            <person name="Gladieux P."/>
            <person name="Thoren M.H."/>
            <person name="Johannesson H."/>
        </authorList>
    </citation>
    <scope>NUCLEOTIDE SEQUENCE</scope>
    <source>
        <strain evidence="7">8032-3</strain>
    </source>
</reference>
<dbReference type="Gene3D" id="3.30.40.10">
    <property type="entry name" value="Zinc/RING finger domain, C3HC4 (zinc finger)"/>
    <property type="match status" value="1"/>
</dbReference>
<sequence length="530" mass="57143">MSNPGESSPAAPQGQAGASSRPPFITSTGSMLSGLPEPPRTHPSTLGAEAPRTDPTSNPIPAGSTPDADAAAPLLPTTPPAPPNTERRRQAATLRQSSSHANNNRGSDYDSDDEADFPDILEDEQNALRFIEQHLATGAPIPLRVGDVDEARIRAHQLLRGQLSSKRVASKGALSSLQSVEISSLPESERMCVICYNEFGVRNPEGINEAPLRLPRCKHVFGDHCIKKWFEESDSCPYCRDKVPSEPQFRANYEALRDFFLRSSYTSRQHARPPPVGENRGGTAGSASTLSMHRAEAEAYVRYMSQRDENRYDGSPPRAWHTGDRRSPPSEAPEMRRRTRPRHGSVRTLPSNNGPSNSRPNSFGGVVPSAPPQPSPARERVNPPNLPSNWYPFSHDPRRSLTPHFARQLSAASHGPFNYNGGGPGGGRQMPPVMPLHLDPLGLGPVHMSNTPHPGFTPPLLVNPGLHEQAYPHTHDGGAGMSHMEPPAIGLGGNFSGVPGVASFFQDLPPLAGPSYPTASNGSGNHSPQW</sequence>
<evidence type="ECO:0000256" key="2">
    <source>
        <dbReference type="ARBA" id="ARBA00022771"/>
    </source>
</evidence>
<dbReference type="EMBL" id="MU839019">
    <property type="protein sequence ID" value="KAK1764649.1"/>
    <property type="molecule type" value="Genomic_DNA"/>
</dbReference>
<dbReference type="PANTHER" id="PTHR15710">
    <property type="entry name" value="E3 UBIQUITIN-PROTEIN LIGASE PRAJA"/>
    <property type="match status" value="1"/>
</dbReference>
<dbReference type="InterPro" id="IPR013083">
    <property type="entry name" value="Znf_RING/FYVE/PHD"/>
</dbReference>
<keyword evidence="8" id="KW-1185">Reference proteome</keyword>
<dbReference type="Proteomes" id="UP001244011">
    <property type="component" value="Unassembled WGS sequence"/>
</dbReference>
<evidence type="ECO:0000313" key="8">
    <source>
        <dbReference type="Proteomes" id="UP001244011"/>
    </source>
</evidence>
<evidence type="ECO:0000256" key="4">
    <source>
        <dbReference type="PROSITE-ProRule" id="PRU00175"/>
    </source>
</evidence>
<dbReference type="AlphaFoldDB" id="A0AAJ0BUC1"/>
<feature type="compositionally biased region" description="Polar residues" evidence="5">
    <location>
        <begin position="93"/>
        <end position="106"/>
    </location>
</feature>
<comment type="caution">
    <text evidence="7">The sequence shown here is derived from an EMBL/GenBank/DDBJ whole genome shotgun (WGS) entry which is preliminary data.</text>
</comment>
<dbReference type="InterPro" id="IPR001841">
    <property type="entry name" value="Znf_RING"/>
</dbReference>
<feature type="region of interest" description="Disordered" evidence="5">
    <location>
        <begin position="266"/>
        <end position="291"/>
    </location>
</feature>
<name>A0AAJ0BUC1_9PEZI</name>
<dbReference type="GeneID" id="85314980"/>
<dbReference type="PROSITE" id="PS50089">
    <property type="entry name" value="ZF_RING_2"/>
    <property type="match status" value="1"/>
</dbReference>
<proteinExistence type="predicted"/>
<evidence type="ECO:0000256" key="1">
    <source>
        <dbReference type="ARBA" id="ARBA00022723"/>
    </source>
</evidence>
<dbReference type="SUPFAM" id="SSF57850">
    <property type="entry name" value="RING/U-box"/>
    <property type="match status" value="1"/>
</dbReference>
<accession>A0AAJ0BUC1</accession>
<evidence type="ECO:0000256" key="5">
    <source>
        <dbReference type="SAM" id="MobiDB-lite"/>
    </source>
</evidence>
<evidence type="ECO:0000313" key="7">
    <source>
        <dbReference type="EMBL" id="KAK1764649.1"/>
    </source>
</evidence>
<dbReference type="SMART" id="SM00184">
    <property type="entry name" value="RING"/>
    <property type="match status" value="1"/>
</dbReference>